<evidence type="ECO:0000256" key="3">
    <source>
        <dbReference type="ARBA" id="ARBA00023242"/>
    </source>
</evidence>
<feature type="DNA-binding region" description="HMG box" evidence="4">
    <location>
        <begin position="397"/>
        <end position="463"/>
    </location>
</feature>
<feature type="domain" description="HMG box" evidence="6">
    <location>
        <begin position="210"/>
        <end position="278"/>
    </location>
</feature>
<evidence type="ECO:0000256" key="5">
    <source>
        <dbReference type="SAM" id="MobiDB-lite"/>
    </source>
</evidence>
<evidence type="ECO:0000259" key="6">
    <source>
        <dbReference type="PROSITE" id="PS50118"/>
    </source>
</evidence>
<dbReference type="SMART" id="SM00398">
    <property type="entry name" value="HMG"/>
    <property type="match status" value="4"/>
</dbReference>
<comment type="caution">
    <text evidence="7">The sequence shown here is derived from an EMBL/GenBank/DDBJ whole genome shotgun (WGS) entry which is preliminary data.</text>
</comment>
<evidence type="ECO:0000256" key="1">
    <source>
        <dbReference type="ARBA" id="ARBA00004123"/>
    </source>
</evidence>
<feature type="DNA-binding region" description="HMG box" evidence="4">
    <location>
        <begin position="210"/>
        <end position="278"/>
    </location>
</feature>
<dbReference type="CDD" id="cd22003">
    <property type="entry name" value="HMG-box_UBF1_rpt6-like"/>
    <property type="match status" value="1"/>
</dbReference>
<proteinExistence type="predicted"/>
<keyword evidence="8" id="KW-1185">Reference proteome</keyword>
<comment type="subcellular location">
    <subcellularLocation>
        <location evidence="1">Nucleus</location>
    </subcellularLocation>
</comment>
<dbReference type="Proteomes" id="UP001378592">
    <property type="component" value="Unassembled WGS sequence"/>
</dbReference>
<feature type="compositionally biased region" description="Low complexity" evidence="5">
    <location>
        <begin position="25"/>
        <end position="40"/>
    </location>
</feature>
<dbReference type="InterPro" id="IPR036910">
    <property type="entry name" value="HMG_box_dom_sf"/>
</dbReference>
<dbReference type="InterPro" id="IPR051762">
    <property type="entry name" value="UBF1"/>
</dbReference>
<feature type="region of interest" description="Disordered" evidence="5">
    <location>
        <begin position="589"/>
        <end position="675"/>
    </location>
</feature>
<dbReference type="Gene3D" id="1.10.30.10">
    <property type="entry name" value="High mobility group box domain"/>
    <property type="match status" value="4"/>
</dbReference>
<dbReference type="PANTHER" id="PTHR46318:SF3">
    <property type="entry name" value="UPSTREAM BINDING TRANSCRIPTION FACTOR"/>
    <property type="match status" value="1"/>
</dbReference>
<dbReference type="PROSITE" id="PS50118">
    <property type="entry name" value="HMG_BOX_2"/>
    <property type="match status" value="4"/>
</dbReference>
<evidence type="ECO:0000256" key="2">
    <source>
        <dbReference type="ARBA" id="ARBA00023125"/>
    </source>
</evidence>
<dbReference type="GO" id="GO:0003677">
    <property type="term" value="F:DNA binding"/>
    <property type="evidence" value="ECO:0007669"/>
    <property type="project" value="UniProtKB-UniRule"/>
</dbReference>
<sequence length="675" mass="77248">MVSKKKRPPPAIEASDTIPKKSKPSEAAGTSSGTSAVSTSKTPKRGGGNAAKNKIKTEEDADSKPGATDGCPTKNTKRGGGSTTKSKVKQDDDAQPEQEEEDAPENNQCSSDFPDWTPNDLLELMKRMERAIPASDMLTYQSRLQKLDWDMVSFGCRSAQECKETWMKVQARVRKFRLLRELIEDGKAWAAEPWTHFYRSRKQNRHPDMPRRPLSSYMLFYLATKDKVAKEHPGLEMTEISKYIADMYKALPEKKKKKYSDMAAVQRKEYDEKMIQFYQEHPGLIPKQEKHDSRSVLGPKKPLPPFKLFLEDKLKRHKNDPGFDKSGFVEKCKEQWKNMPDKKKVIWINWACEEEARYTEELKAYMSQNPEFVPGNVKNVLTKEEKTLRERVAGKPEKPPNSGYSLFSRLMLASDHMKDFSPKQRMIEISRMWKNLQDTQKKKYQERVNHMLDQYKLEYATYLESLPEDKRQEELQSNLPKARKNVKPKVAEVVEGKKPTRTKSSKHPKNETSGLYKGEPEPPPRNEYHLFVKALLQDKSQSYSEKEAPKLWQMLPDADKAKYRKKLSEIKTKYIQDYEKFLNSLSQEELKEYSARKESSKKEHADVSDGSAKDDDSSSSDDSDDEDDDEEEEDQESGSDDSSSDSESGSSDSSESNDGDSKNSGDSSSSVSDSD</sequence>
<evidence type="ECO:0000256" key="4">
    <source>
        <dbReference type="PROSITE-ProRule" id="PRU00267"/>
    </source>
</evidence>
<dbReference type="GO" id="GO:0005634">
    <property type="term" value="C:nucleus"/>
    <property type="evidence" value="ECO:0007669"/>
    <property type="project" value="UniProtKB-SubCell"/>
</dbReference>
<dbReference type="AlphaFoldDB" id="A0AAN9VIN6"/>
<feature type="domain" description="HMG box" evidence="6">
    <location>
        <begin position="299"/>
        <end position="366"/>
    </location>
</feature>
<accession>A0AAN9VIN6</accession>
<dbReference type="CDD" id="cd21999">
    <property type="entry name" value="HMG-box_UBF1_rpt2"/>
    <property type="match status" value="1"/>
</dbReference>
<evidence type="ECO:0000313" key="8">
    <source>
        <dbReference type="Proteomes" id="UP001378592"/>
    </source>
</evidence>
<keyword evidence="3 4" id="KW-0539">Nucleus</keyword>
<keyword evidence="2 4" id="KW-0238">DNA-binding</keyword>
<feature type="compositionally biased region" description="Low complexity" evidence="5">
    <location>
        <begin position="645"/>
        <end position="675"/>
    </location>
</feature>
<protein>
    <recommendedName>
        <fullName evidence="6">HMG box domain-containing protein</fullName>
    </recommendedName>
</protein>
<dbReference type="PANTHER" id="PTHR46318">
    <property type="entry name" value="UPSTREAM BINDING TRANSCRIPTION FACTOR"/>
    <property type="match status" value="1"/>
</dbReference>
<feature type="region of interest" description="Disordered" evidence="5">
    <location>
        <begin position="494"/>
        <end position="526"/>
    </location>
</feature>
<organism evidence="7 8">
    <name type="scientific">Gryllus longicercus</name>
    <dbReference type="NCBI Taxonomy" id="2509291"/>
    <lineage>
        <taxon>Eukaryota</taxon>
        <taxon>Metazoa</taxon>
        <taxon>Ecdysozoa</taxon>
        <taxon>Arthropoda</taxon>
        <taxon>Hexapoda</taxon>
        <taxon>Insecta</taxon>
        <taxon>Pterygota</taxon>
        <taxon>Neoptera</taxon>
        <taxon>Polyneoptera</taxon>
        <taxon>Orthoptera</taxon>
        <taxon>Ensifera</taxon>
        <taxon>Gryllidea</taxon>
        <taxon>Grylloidea</taxon>
        <taxon>Gryllidae</taxon>
        <taxon>Gryllinae</taxon>
        <taxon>Gryllus</taxon>
    </lineage>
</organism>
<name>A0AAN9VIN6_9ORTH</name>
<dbReference type="SUPFAM" id="SSF47095">
    <property type="entry name" value="HMG-box"/>
    <property type="match status" value="4"/>
</dbReference>
<feature type="compositionally biased region" description="Acidic residues" evidence="5">
    <location>
        <begin position="617"/>
        <end position="644"/>
    </location>
</feature>
<feature type="compositionally biased region" description="Acidic residues" evidence="5">
    <location>
        <begin position="93"/>
        <end position="104"/>
    </location>
</feature>
<dbReference type="EMBL" id="JAZDUA010000289">
    <property type="protein sequence ID" value="KAK7862067.1"/>
    <property type="molecule type" value="Genomic_DNA"/>
</dbReference>
<feature type="DNA-binding region" description="HMG box" evidence="4">
    <location>
        <begin position="299"/>
        <end position="366"/>
    </location>
</feature>
<evidence type="ECO:0000313" key="7">
    <source>
        <dbReference type="EMBL" id="KAK7862067.1"/>
    </source>
</evidence>
<reference evidence="7 8" key="1">
    <citation type="submission" date="2024-03" db="EMBL/GenBank/DDBJ databases">
        <title>The genome assembly and annotation of the cricket Gryllus longicercus Weissman &amp; Gray.</title>
        <authorList>
            <person name="Szrajer S."/>
            <person name="Gray D."/>
            <person name="Ylla G."/>
        </authorList>
    </citation>
    <scope>NUCLEOTIDE SEQUENCE [LARGE SCALE GENOMIC DNA]</scope>
    <source>
        <strain evidence="7">DAG 2021-001</strain>
        <tissue evidence="7">Whole body minus gut</tissue>
    </source>
</reference>
<feature type="DNA-binding region" description="HMG box" evidence="4">
    <location>
        <begin position="521"/>
        <end position="582"/>
    </location>
</feature>
<dbReference type="Pfam" id="PF00505">
    <property type="entry name" value="HMG_box"/>
    <property type="match status" value="1"/>
</dbReference>
<dbReference type="InterPro" id="IPR009071">
    <property type="entry name" value="HMG_box_dom"/>
</dbReference>
<gene>
    <name evidence="7" type="ORF">R5R35_011487</name>
</gene>
<feature type="domain" description="HMG box" evidence="6">
    <location>
        <begin position="397"/>
        <end position="463"/>
    </location>
</feature>
<feature type="compositionally biased region" description="Basic and acidic residues" evidence="5">
    <location>
        <begin position="589"/>
        <end position="616"/>
    </location>
</feature>
<feature type="region of interest" description="Disordered" evidence="5">
    <location>
        <begin position="1"/>
        <end position="118"/>
    </location>
</feature>
<feature type="domain" description="HMG box" evidence="6">
    <location>
        <begin position="521"/>
        <end position="582"/>
    </location>
</feature>